<dbReference type="InterPro" id="IPR000160">
    <property type="entry name" value="GGDEF_dom"/>
</dbReference>
<dbReference type="Pfam" id="PF00990">
    <property type="entry name" value="GGDEF"/>
    <property type="match status" value="1"/>
</dbReference>
<dbReference type="PROSITE" id="PS50113">
    <property type="entry name" value="PAC"/>
    <property type="match status" value="1"/>
</dbReference>
<dbReference type="InterPro" id="IPR052155">
    <property type="entry name" value="Biofilm_reg_signaling"/>
</dbReference>
<name>A0ABZ2Y278_9FIRM</name>
<reference evidence="7 8" key="1">
    <citation type="submission" date="2023-03" db="EMBL/GenBank/DDBJ databases">
        <title>Novel Species.</title>
        <authorList>
            <person name="Ma S."/>
        </authorList>
    </citation>
    <scope>NUCLEOTIDE SEQUENCE [LARGE SCALE GENOMIC DNA]</scope>
    <source>
        <strain evidence="7 8">LIND6LT2</strain>
    </source>
</reference>
<dbReference type="Gene3D" id="3.30.70.270">
    <property type="match status" value="1"/>
</dbReference>
<keyword evidence="1" id="KW-0175">Coiled coil</keyword>
<keyword evidence="8" id="KW-1185">Reference proteome</keyword>
<dbReference type="Gene3D" id="3.20.20.450">
    <property type="entry name" value="EAL domain"/>
    <property type="match status" value="1"/>
</dbReference>
<keyword evidence="2" id="KW-0472">Membrane</keyword>
<dbReference type="SUPFAM" id="SSF141868">
    <property type="entry name" value="EAL domain-like"/>
    <property type="match status" value="1"/>
</dbReference>
<dbReference type="CDD" id="cd01949">
    <property type="entry name" value="GGDEF"/>
    <property type="match status" value="1"/>
</dbReference>
<dbReference type="CDD" id="cd00130">
    <property type="entry name" value="PAS"/>
    <property type="match status" value="1"/>
</dbReference>
<dbReference type="Gene3D" id="3.30.450.20">
    <property type="entry name" value="PAS domain"/>
    <property type="match status" value="1"/>
</dbReference>
<dbReference type="PROSITE" id="PS50883">
    <property type="entry name" value="EAL"/>
    <property type="match status" value="1"/>
</dbReference>
<dbReference type="InterPro" id="IPR001633">
    <property type="entry name" value="EAL_dom"/>
</dbReference>
<accession>A0ABZ2Y278</accession>
<gene>
    <name evidence="7" type="ORF">QBE51_10860</name>
</gene>
<dbReference type="InterPro" id="IPR001610">
    <property type="entry name" value="PAC"/>
</dbReference>
<dbReference type="Pfam" id="PF08447">
    <property type="entry name" value="PAS_3"/>
    <property type="match status" value="1"/>
</dbReference>
<proteinExistence type="predicted"/>
<evidence type="ECO:0000259" key="4">
    <source>
        <dbReference type="PROSITE" id="PS50113"/>
    </source>
</evidence>
<dbReference type="InterPro" id="IPR000700">
    <property type="entry name" value="PAS-assoc_C"/>
</dbReference>
<keyword evidence="2" id="KW-0812">Transmembrane</keyword>
<dbReference type="PANTHER" id="PTHR44757">
    <property type="entry name" value="DIGUANYLATE CYCLASE DGCP"/>
    <property type="match status" value="1"/>
</dbReference>
<evidence type="ECO:0000259" key="3">
    <source>
        <dbReference type="PROSITE" id="PS50112"/>
    </source>
</evidence>
<dbReference type="SUPFAM" id="SSF55073">
    <property type="entry name" value="Nucleotide cyclase"/>
    <property type="match status" value="1"/>
</dbReference>
<evidence type="ECO:0000256" key="1">
    <source>
        <dbReference type="SAM" id="Coils"/>
    </source>
</evidence>
<dbReference type="Pfam" id="PF00563">
    <property type="entry name" value="EAL"/>
    <property type="match status" value="1"/>
</dbReference>
<dbReference type="NCBIfam" id="TIGR00229">
    <property type="entry name" value="sensory_box"/>
    <property type="match status" value="1"/>
</dbReference>
<feature type="transmembrane region" description="Helical" evidence="2">
    <location>
        <begin position="72"/>
        <end position="92"/>
    </location>
</feature>
<dbReference type="PROSITE" id="PS50887">
    <property type="entry name" value="GGDEF"/>
    <property type="match status" value="1"/>
</dbReference>
<feature type="domain" description="PAS" evidence="3">
    <location>
        <begin position="142"/>
        <end position="214"/>
    </location>
</feature>
<feature type="domain" description="GGDEF" evidence="6">
    <location>
        <begin position="302"/>
        <end position="435"/>
    </location>
</feature>
<sequence length="697" mass="81156">MKIFKILSSKFRENEKDDINYYKQNNYKINPLFEAVKITIIYGLVGELWILLSDEIARSFSGSLEMYKQIQTYKGGIYVLVTMVLIFLLILSKMSLLKKAFKEITKNYQELSSKNQELLKLDQELRRKVDELEKHRNALVISEQRLELAIEGSDNGIWDWDLEKGTFYISPNWKTYLGYGQDEIDDTSEAWVELLHPEDRNEAVSKIHAYILSPQSSYEHVNRIRCKDGSYKWILARAKAIKSEDGRVTRIAGSQVDITKVKQLEEKLHLLAYYDQLTGLPNRFLFEEKMNTLLRERTYSNQKFALLYMDIDNFKNVNDTLGHSSGDLLIQYVANILKYHVKEPDFVARLGGDEFAIIFCDIKDNKDVVDRVQTLLKYLKRPWILENQEFYITVSIGIAIYPEHGDDLSLLLKNADIAMYFVKKHLKGNYCFYSLELQNKSLEQIKMINYLRHAIDHNEFYLLYQPIIDLQSSNLMGAEVLIRWVHPKLGVIPPMKFIPLAEETGLIYDIEKWVLKTALMQKKDWQEKKYPNLKISINISGKRITSAGIINEIRDLLHETRLKSDEIQLEVTETAVMKDLDASMKILNEIKNMGIQIALDDFGTGYSSLTYLKKLPIDIVKLDREFIKNISIENNDRLIIEHIIKLIQELNLKVLAEGIELQEQVAILKNYNCDYGQGYLFGKPVTKEEFEKLILSN</sequence>
<dbReference type="SMART" id="SM00091">
    <property type="entry name" value="PAS"/>
    <property type="match status" value="1"/>
</dbReference>
<evidence type="ECO:0000313" key="8">
    <source>
        <dbReference type="Proteomes" id="UP001486565"/>
    </source>
</evidence>
<dbReference type="InterPro" id="IPR029787">
    <property type="entry name" value="Nucleotide_cyclase"/>
</dbReference>
<keyword evidence="2" id="KW-1133">Transmembrane helix</keyword>
<evidence type="ECO:0000259" key="6">
    <source>
        <dbReference type="PROSITE" id="PS50887"/>
    </source>
</evidence>
<dbReference type="NCBIfam" id="TIGR00254">
    <property type="entry name" value="GGDEF"/>
    <property type="match status" value="1"/>
</dbReference>
<evidence type="ECO:0000259" key="5">
    <source>
        <dbReference type="PROSITE" id="PS50883"/>
    </source>
</evidence>
<feature type="coiled-coil region" evidence="1">
    <location>
        <begin position="94"/>
        <end position="138"/>
    </location>
</feature>
<organism evidence="7 8">
    <name type="scientific">Defluviitalea saccharophila</name>
    <dbReference type="NCBI Taxonomy" id="879970"/>
    <lineage>
        <taxon>Bacteria</taxon>
        <taxon>Bacillati</taxon>
        <taxon>Bacillota</taxon>
        <taxon>Clostridia</taxon>
        <taxon>Lachnospirales</taxon>
        <taxon>Defluviitaleaceae</taxon>
        <taxon>Defluviitalea</taxon>
    </lineage>
</organism>
<protein>
    <submittedName>
        <fullName evidence="7">EAL domain-containing protein</fullName>
    </submittedName>
</protein>
<dbReference type="InterPro" id="IPR000014">
    <property type="entry name" value="PAS"/>
</dbReference>
<dbReference type="SUPFAM" id="SSF55785">
    <property type="entry name" value="PYP-like sensor domain (PAS domain)"/>
    <property type="match status" value="1"/>
</dbReference>
<dbReference type="PANTHER" id="PTHR44757:SF2">
    <property type="entry name" value="BIOFILM ARCHITECTURE MAINTENANCE PROTEIN MBAA"/>
    <property type="match status" value="1"/>
</dbReference>
<dbReference type="RefSeq" id="WP_341876285.1">
    <property type="nucleotide sequence ID" value="NZ_CP121687.1"/>
</dbReference>
<dbReference type="SMART" id="SM00052">
    <property type="entry name" value="EAL"/>
    <property type="match status" value="1"/>
</dbReference>
<dbReference type="InterPro" id="IPR013655">
    <property type="entry name" value="PAS_fold_3"/>
</dbReference>
<dbReference type="EMBL" id="CP121687">
    <property type="protein sequence ID" value="WZL69290.1"/>
    <property type="molecule type" value="Genomic_DNA"/>
</dbReference>
<evidence type="ECO:0000313" key="7">
    <source>
        <dbReference type="EMBL" id="WZL69290.1"/>
    </source>
</evidence>
<dbReference type="SMART" id="SM00267">
    <property type="entry name" value="GGDEF"/>
    <property type="match status" value="1"/>
</dbReference>
<evidence type="ECO:0000256" key="2">
    <source>
        <dbReference type="SAM" id="Phobius"/>
    </source>
</evidence>
<dbReference type="PROSITE" id="PS50112">
    <property type="entry name" value="PAS"/>
    <property type="match status" value="1"/>
</dbReference>
<dbReference type="InterPro" id="IPR043128">
    <property type="entry name" value="Rev_trsase/Diguanyl_cyclase"/>
</dbReference>
<dbReference type="InterPro" id="IPR035965">
    <property type="entry name" value="PAS-like_dom_sf"/>
</dbReference>
<feature type="domain" description="EAL" evidence="5">
    <location>
        <begin position="444"/>
        <end position="697"/>
    </location>
</feature>
<dbReference type="InterPro" id="IPR035919">
    <property type="entry name" value="EAL_sf"/>
</dbReference>
<feature type="domain" description="PAC" evidence="4">
    <location>
        <begin position="217"/>
        <end position="270"/>
    </location>
</feature>
<dbReference type="CDD" id="cd01948">
    <property type="entry name" value="EAL"/>
    <property type="match status" value="1"/>
</dbReference>
<dbReference type="Proteomes" id="UP001486565">
    <property type="component" value="Chromosome"/>
</dbReference>
<dbReference type="SMART" id="SM00086">
    <property type="entry name" value="PAC"/>
    <property type="match status" value="1"/>
</dbReference>